<accession>X1Q0Z6</accession>
<dbReference type="AlphaFoldDB" id="X1Q0Z6"/>
<feature type="region of interest" description="Disordered" evidence="1">
    <location>
        <begin position="102"/>
        <end position="150"/>
    </location>
</feature>
<evidence type="ECO:0000256" key="1">
    <source>
        <dbReference type="SAM" id="MobiDB-lite"/>
    </source>
</evidence>
<dbReference type="EMBL" id="BARW01002999">
    <property type="protein sequence ID" value="GAI62217.1"/>
    <property type="molecule type" value="Genomic_DNA"/>
</dbReference>
<evidence type="ECO:0000313" key="2">
    <source>
        <dbReference type="EMBL" id="GAI62217.1"/>
    </source>
</evidence>
<organism evidence="2">
    <name type="scientific">marine sediment metagenome</name>
    <dbReference type="NCBI Taxonomy" id="412755"/>
    <lineage>
        <taxon>unclassified sequences</taxon>
        <taxon>metagenomes</taxon>
        <taxon>ecological metagenomes</taxon>
    </lineage>
</organism>
<comment type="caution">
    <text evidence="2">The sequence shown here is derived from an EMBL/GenBank/DDBJ whole genome shotgun (WGS) entry which is preliminary data.</text>
</comment>
<name>X1Q0Z6_9ZZZZ</name>
<sequence>MKQPLPPSLSPEFTDLSQTVRVTVPVRPDVLQAFQRLAKASSVSTGRAMGEWLADTVEAVEFMAVKVEEARSAPRRVAMELHAYAQGAADVTGEFLRDVRERARADAATGRRARSPERREAAPAPPRPVIRGGKSHPTGGKAGRAGGSSK</sequence>
<feature type="compositionally biased region" description="Gly residues" evidence="1">
    <location>
        <begin position="140"/>
        <end position="150"/>
    </location>
</feature>
<gene>
    <name evidence="2" type="ORF">S12H4_07934</name>
</gene>
<proteinExistence type="predicted"/>
<reference evidence="2" key="1">
    <citation type="journal article" date="2014" name="Front. Microbiol.">
        <title>High frequency of phylogenetically diverse reductive dehalogenase-homologous genes in deep subseafloor sedimentary metagenomes.</title>
        <authorList>
            <person name="Kawai M."/>
            <person name="Futagami T."/>
            <person name="Toyoda A."/>
            <person name="Takaki Y."/>
            <person name="Nishi S."/>
            <person name="Hori S."/>
            <person name="Arai W."/>
            <person name="Tsubouchi T."/>
            <person name="Morono Y."/>
            <person name="Uchiyama I."/>
            <person name="Ito T."/>
            <person name="Fujiyama A."/>
            <person name="Inagaki F."/>
            <person name="Takami H."/>
        </authorList>
    </citation>
    <scope>NUCLEOTIDE SEQUENCE</scope>
    <source>
        <strain evidence="2">Expedition CK06-06</strain>
    </source>
</reference>
<protein>
    <submittedName>
        <fullName evidence="2">Uncharacterized protein</fullName>
    </submittedName>
</protein>